<dbReference type="InterPro" id="IPR002736">
    <property type="entry name" value="CitG"/>
</dbReference>
<reference evidence="6" key="1">
    <citation type="journal article" date="2021" name="PeerJ">
        <title>Extensive microbial diversity within the chicken gut microbiome revealed by metagenomics and culture.</title>
        <authorList>
            <person name="Gilroy R."/>
            <person name="Ravi A."/>
            <person name="Getino M."/>
            <person name="Pursley I."/>
            <person name="Horton D.L."/>
            <person name="Alikhan N.F."/>
            <person name="Baker D."/>
            <person name="Gharbi K."/>
            <person name="Hall N."/>
            <person name="Watson M."/>
            <person name="Adriaenssens E.M."/>
            <person name="Foster-Nyarko E."/>
            <person name="Jarju S."/>
            <person name="Secka A."/>
            <person name="Antonio M."/>
            <person name="Oren A."/>
            <person name="Chaudhuri R.R."/>
            <person name="La Ragione R."/>
            <person name="Hildebrand F."/>
            <person name="Pallen M.J."/>
        </authorList>
    </citation>
    <scope>NUCLEOTIDE SEQUENCE</scope>
    <source>
        <strain evidence="6">ChiHjej13B12-4958</strain>
    </source>
</reference>
<evidence type="ECO:0000313" key="7">
    <source>
        <dbReference type="Proteomes" id="UP000823858"/>
    </source>
</evidence>
<proteinExistence type="predicted"/>
<gene>
    <name evidence="6" type="ORF">H9751_09735</name>
</gene>
<dbReference type="Gene3D" id="1.10.4200.10">
    <property type="entry name" value="Triphosphoribosyl-dephospho-CoA protein"/>
    <property type="match status" value="1"/>
</dbReference>
<keyword evidence="6" id="KW-0328">Glycosyltransferase</keyword>
<dbReference type="GO" id="GO:0016757">
    <property type="term" value="F:glycosyltransferase activity"/>
    <property type="evidence" value="ECO:0007669"/>
    <property type="project" value="UniProtKB-KW"/>
</dbReference>
<dbReference type="EMBL" id="DWVP01000023">
    <property type="protein sequence ID" value="HJC85805.1"/>
    <property type="molecule type" value="Genomic_DNA"/>
</dbReference>
<dbReference type="PANTHER" id="PTHR30201:SF2">
    <property type="entry name" value="2-(5''-TRIPHOSPHORIBOSYL)-3'-DEPHOSPHOCOENZYME-A SYNTHASE"/>
    <property type="match status" value="1"/>
</dbReference>
<protein>
    <recommendedName>
        <fullName evidence="2">triphosphoribosyl-dephospho-CoA synthase</fullName>
        <ecNumber evidence="2">2.4.2.52</ecNumber>
    </recommendedName>
</protein>
<comment type="caution">
    <text evidence="6">The sequence shown here is derived from an EMBL/GenBank/DDBJ whole genome shotgun (WGS) entry which is preliminary data.</text>
</comment>
<evidence type="ECO:0000256" key="2">
    <source>
        <dbReference type="ARBA" id="ARBA00012074"/>
    </source>
</evidence>
<sequence length="310" mass="32400">MTPAVETTTRITVARSLGRAAVKALLDEVYLVGKPGLVGPESARGHSDMDASLMRDSARSLQDTFTALAELGAEVPVGQELRDALGRIGRGGERQMMTVTGGVNTHRGAIWNLGLHVTATAALLQQGTPTTAEAITSRAGAIASFQDSILKSNAADTADQNSGVGERPGARARRTYRVGGALSEAASGFPHVRRILDAFAHANSVGLESDDRHLHGLLTCMGSLVDTCLLHRGGMAGLDLVRTGAAAVTAETVRTGRLDHVGVRALDARMTDASLSPGGSADLLACALFLQDRPDLHRPAHHHNEGLTCN</sequence>
<name>A0A9D2QDW7_9CORY</name>
<dbReference type="PANTHER" id="PTHR30201">
    <property type="entry name" value="TRIPHOSPHORIBOSYL-DEPHOSPHO-COA SYNTHASE"/>
    <property type="match status" value="1"/>
</dbReference>
<comment type="catalytic activity">
    <reaction evidence="1">
        <text>3'-dephospho-CoA + ATP = 2'-(5''-triphospho-alpha-D-ribosyl)-3'-dephospho-CoA + adenine</text>
        <dbReference type="Rhea" id="RHEA:15117"/>
        <dbReference type="ChEBI" id="CHEBI:16708"/>
        <dbReference type="ChEBI" id="CHEBI:30616"/>
        <dbReference type="ChEBI" id="CHEBI:57328"/>
        <dbReference type="ChEBI" id="CHEBI:61378"/>
        <dbReference type="EC" id="2.4.2.52"/>
    </reaction>
</comment>
<dbReference type="EC" id="2.4.2.52" evidence="2"/>
<evidence type="ECO:0000256" key="3">
    <source>
        <dbReference type="ARBA" id="ARBA00022679"/>
    </source>
</evidence>
<reference evidence="6" key="2">
    <citation type="submission" date="2021-04" db="EMBL/GenBank/DDBJ databases">
        <authorList>
            <person name="Gilroy R."/>
        </authorList>
    </citation>
    <scope>NUCLEOTIDE SEQUENCE</scope>
    <source>
        <strain evidence="6">ChiHjej13B12-4958</strain>
    </source>
</reference>
<dbReference type="GO" id="GO:0051191">
    <property type="term" value="P:prosthetic group biosynthetic process"/>
    <property type="evidence" value="ECO:0007669"/>
    <property type="project" value="TreeGrafter"/>
</dbReference>
<dbReference type="GO" id="GO:0005524">
    <property type="term" value="F:ATP binding"/>
    <property type="evidence" value="ECO:0007669"/>
    <property type="project" value="UniProtKB-KW"/>
</dbReference>
<dbReference type="GO" id="GO:0046917">
    <property type="term" value="F:triphosphoribosyl-dephospho-CoA synthase activity"/>
    <property type="evidence" value="ECO:0007669"/>
    <property type="project" value="UniProtKB-EC"/>
</dbReference>
<keyword evidence="4" id="KW-0547">Nucleotide-binding</keyword>
<dbReference type="AlphaFoldDB" id="A0A9D2QDW7"/>
<evidence type="ECO:0000256" key="5">
    <source>
        <dbReference type="ARBA" id="ARBA00022840"/>
    </source>
</evidence>
<organism evidence="6 7">
    <name type="scientific">Candidatus Corynebacterium faecigallinarum</name>
    <dbReference type="NCBI Taxonomy" id="2838528"/>
    <lineage>
        <taxon>Bacteria</taxon>
        <taxon>Bacillati</taxon>
        <taxon>Actinomycetota</taxon>
        <taxon>Actinomycetes</taxon>
        <taxon>Mycobacteriales</taxon>
        <taxon>Corynebacteriaceae</taxon>
        <taxon>Corynebacterium</taxon>
    </lineage>
</organism>
<accession>A0A9D2QDW7</accession>
<keyword evidence="5" id="KW-0067">ATP-binding</keyword>
<dbReference type="Pfam" id="PF01874">
    <property type="entry name" value="CitG"/>
    <property type="match status" value="1"/>
</dbReference>
<dbReference type="Proteomes" id="UP000823858">
    <property type="component" value="Unassembled WGS sequence"/>
</dbReference>
<keyword evidence="3 6" id="KW-0808">Transferase</keyword>
<evidence type="ECO:0000313" key="6">
    <source>
        <dbReference type="EMBL" id="HJC85805.1"/>
    </source>
</evidence>
<evidence type="ECO:0000256" key="1">
    <source>
        <dbReference type="ARBA" id="ARBA00001210"/>
    </source>
</evidence>
<evidence type="ECO:0000256" key="4">
    <source>
        <dbReference type="ARBA" id="ARBA00022741"/>
    </source>
</evidence>